<keyword evidence="2" id="KW-0449">Lipoprotein</keyword>
<gene>
    <name evidence="4" type="ORF">CEJ45_20635</name>
</gene>
<dbReference type="Proteomes" id="UP000214747">
    <property type="component" value="Unassembled WGS sequence"/>
</dbReference>
<dbReference type="PANTHER" id="PTHR10612:SF34">
    <property type="entry name" value="APOLIPOPROTEIN D"/>
    <property type="match status" value="1"/>
</dbReference>
<keyword evidence="2" id="KW-0732">Signal</keyword>
<evidence type="ECO:0000256" key="2">
    <source>
        <dbReference type="PIRNR" id="PIRNR036893"/>
    </source>
</evidence>
<comment type="caution">
    <text evidence="4">The sequence shown here is derived from an EMBL/GenBank/DDBJ whole genome shotgun (WGS) entry which is preliminary data.</text>
</comment>
<dbReference type="InterPro" id="IPR022271">
    <property type="entry name" value="Lipocalin_ApoD"/>
</dbReference>
<dbReference type="SUPFAM" id="SSF50814">
    <property type="entry name" value="Lipocalins"/>
    <property type="match status" value="1"/>
</dbReference>
<dbReference type="InterPro" id="IPR047202">
    <property type="entry name" value="Lipocalin_Blc-like_dom"/>
</dbReference>
<reference evidence="4 5" key="1">
    <citation type="journal article" date="2010" name="Int. J. Syst. Evol. Microbiol.">
        <title>Reclassification of Herbaspirillum putei as a later heterotypic synonym of Herbaspirillum huttiense, with the description of H. huttiense subsp. huttiense subsp. nov. and H. huttiense subsp. putei subsp. nov., comb. nov., and description of Herbaspirillum aquaticum sp. nov.</title>
        <authorList>
            <person name="Dobritsa A.P."/>
            <person name="Reddy M.C."/>
            <person name="Samadpour M."/>
        </authorList>
    </citation>
    <scope>NUCLEOTIDE SEQUENCE [LARGE SCALE GENOMIC DNA]</scope>
    <source>
        <strain evidence="4 5">IEH 4430</strain>
    </source>
</reference>
<dbReference type="CDD" id="cd19438">
    <property type="entry name" value="lipocalin_Blc-like"/>
    <property type="match status" value="1"/>
</dbReference>
<organism evidence="4 5">
    <name type="scientific">Herbaspirillum aquaticum</name>
    <dbReference type="NCBI Taxonomy" id="568783"/>
    <lineage>
        <taxon>Bacteria</taxon>
        <taxon>Pseudomonadati</taxon>
        <taxon>Pseudomonadota</taxon>
        <taxon>Betaproteobacteria</taxon>
        <taxon>Burkholderiales</taxon>
        <taxon>Oxalobacteraceae</taxon>
        <taxon>Herbaspirillum</taxon>
    </lineage>
</organism>
<proteinExistence type="inferred from homology"/>
<dbReference type="InterPro" id="IPR000566">
    <property type="entry name" value="Lipocln_cytosolic_FA-bd_dom"/>
</dbReference>
<dbReference type="PANTHER" id="PTHR10612">
    <property type="entry name" value="APOLIPOPROTEIN D"/>
    <property type="match status" value="1"/>
</dbReference>
<protein>
    <recommendedName>
        <fullName evidence="2">Outer membrane lipoprotein Blc</fullName>
    </recommendedName>
</protein>
<dbReference type="RefSeq" id="WP_088756951.1">
    <property type="nucleotide sequence ID" value="NZ_NJGV01000024.1"/>
</dbReference>
<dbReference type="InterPro" id="IPR022272">
    <property type="entry name" value="Lipocalin_CS"/>
</dbReference>
<dbReference type="Gene3D" id="2.40.128.20">
    <property type="match status" value="1"/>
</dbReference>
<dbReference type="PIRSF" id="PIRSF036893">
    <property type="entry name" value="Lipocalin_ApoD"/>
    <property type="match status" value="1"/>
</dbReference>
<comment type="similarity">
    <text evidence="1 2">Belongs to the calycin superfamily. Lipocalin family.</text>
</comment>
<keyword evidence="2" id="KW-0446">Lipid-binding</keyword>
<dbReference type="GO" id="GO:0009279">
    <property type="term" value="C:cell outer membrane"/>
    <property type="evidence" value="ECO:0007669"/>
    <property type="project" value="UniProtKB-SubCell"/>
</dbReference>
<dbReference type="PRINTS" id="PR01171">
    <property type="entry name" value="BCTLIPOCALIN"/>
</dbReference>
<keyword evidence="5" id="KW-1185">Reference proteome</keyword>
<evidence type="ECO:0000259" key="3">
    <source>
        <dbReference type="Pfam" id="PF08212"/>
    </source>
</evidence>
<dbReference type="EMBL" id="NJGV01000024">
    <property type="protein sequence ID" value="OWY32649.1"/>
    <property type="molecule type" value="Genomic_DNA"/>
</dbReference>
<feature type="signal peptide" evidence="2">
    <location>
        <begin position="1"/>
        <end position="28"/>
    </location>
</feature>
<comment type="subcellular location">
    <subcellularLocation>
        <location evidence="2">Cell outer membrane</location>
    </subcellularLocation>
</comment>
<sequence length="183" mass="20203">MNKLKLALVATMVSMAAYGGLGMASASAQEVKTVPSVDLKRYAGKWYEIAKIPNSFQKKCISSTSAEYSARDDGMIDVVNRCKTADGMDEAKGVARVVPGSNNSKLEVRFAPAWLSWVPMVWGDYWIMDLDDQYTLATVGSPSREYLWILSRTPTISDEQYENALNNATKQGFDTARVVKSKP</sequence>
<dbReference type="GO" id="GO:0006950">
    <property type="term" value="P:response to stress"/>
    <property type="evidence" value="ECO:0007669"/>
    <property type="project" value="UniProtKB-ARBA"/>
</dbReference>
<comment type="subunit">
    <text evidence="2">Homodimer.</text>
</comment>
<evidence type="ECO:0000313" key="4">
    <source>
        <dbReference type="EMBL" id="OWY32649.1"/>
    </source>
</evidence>
<comment type="function">
    <text evidence="2">Involved in the storage or transport of lipids necessary for membrane maintenance under stressful conditions. Displays a binding preference for lysophospholipids.</text>
</comment>
<accession>A0A225SNS4</accession>
<evidence type="ECO:0000313" key="5">
    <source>
        <dbReference type="Proteomes" id="UP000214747"/>
    </source>
</evidence>
<dbReference type="InterPro" id="IPR012674">
    <property type="entry name" value="Calycin"/>
</dbReference>
<dbReference type="AlphaFoldDB" id="A0A225SNS4"/>
<dbReference type="InterPro" id="IPR002446">
    <property type="entry name" value="Lipocalin_bac"/>
</dbReference>
<dbReference type="GO" id="GO:0008289">
    <property type="term" value="F:lipid binding"/>
    <property type="evidence" value="ECO:0007669"/>
    <property type="project" value="UniProtKB-UniRule"/>
</dbReference>
<dbReference type="PROSITE" id="PS00213">
    <property type="entry name" value="LIPOCALIN"/>
    <property type="match status" value="1"/>
</dbReference>
<feature type="chain" id="PRO_5013435320" description="Outer membrane lipoprotein Blc" evidence="2">
    <location>
        <begin position="29"/>
        <end position="183"/>
    </location>
</feature>
<keyword evidence="2" id="KW-0998">Cell outer membrane</keyword>
<keyword evidence="2" id="KW-0472">Membrane</keyword>
<feature type="domain" description="Lipocalin/cytosolic fatty-acid binding" evidence="3">
    <location>
        <begin position="37"/>
        <end position="180"/>
    </location>
</feature>
<evidence type="ECO:0000256" key="1">
    <source>
        <dbReference type="ARBA" id="ARBA00006889"/>
    </source>
</evidence>
<name>A0A225SNS4_9BURK</name>
<dbReference type="Pfam" id="PF08212">
    <property type="entry name" value="Lipocalin_2"/>
    <property type="match status" value="1"/>
</dbReference>